<dbReference type="EMBL" id="JAPWTK010000398">
    <property type="protein sequence ID" value="KAJ8940958.1"/>
    <property type="molecule type" value="Genomic_DNA"/>
</dbReference>
<name>A0AAV8XQQ2_9CUCU</name>
<evidence type="ECO:0000313" key="2">
    <source>
        <dbReference type="Proteomes" id="UP001162162"/>
    </source>
</evidence>
<comment type="caution">
    <text evidence="1">The sequence shown here is derived from an EMBL/GenBank/DDBJ whole genome shotgun (WGS) entry which is preliminary data.</text>
</comment>
<keyword evidence="2" id="KW-1185">Reference proteome</keyword>
<reference evidence="1" key="1">
    <citation type="journal article" date="2023" name="Insect Mol. Biol.">
        <title>Genome sequencing provides insights into the evolution of gene families encoding plant cell wall-degrading enzymes in longhorned beetles.</title>
        <authorList>
            <person name="Shin N.R."/>
            <person name="Okamura Y."/>
            <person name="Kirsch R."/>
            <person name="Pauchet Y."/>
        </authorList>
    </citation>
    <scope>NUCLEOTIDE SEQUENCE</scope>
    <source>
        <strain evidence="1">AMC_N1</strain>
    </source>
</reference>
<dbReference type="Proteomes" id="UP001162162">
    <property type="component" value="Unassembled WGS sequence"/>
</dbReference>
<accession>A0AAV8XQQ2</accession>
<gene>
    <name evidence="1" type="ORF">NQ318_006809</name>
</gene>
<proteinExistence type="predicted"/>
<evidence type="ECO:0000313" key="1">
    <source>
        <dbReference type="EMBL" id="KAJ8940958.1"/>
    </source>
</evidence>
<organism evidence="1 2">
    <name type="scientific">Aromia moschata</name>
    <dbReference type="NCBI Taxonomy" id="1265417"/>
    <lineage>
        <taxon>Eukaryota</taxon>
        <taxon>Metazoa</taxon>
        <taxon>Ecdysozoa</taxon>
        <taxon>Arthropoda</taxon>
        <taxon>Hexapoda</taxon>
        <taxon>Insecta</taxon>
        <taxon>Pterygota</taxon>
        <taxon>Neoptera</taxon>
        <taxon>Endopterygota</taxon>
        <taxon>Coleoptera</taxon>
        <taxon>Polyphaga</taxon>
        <taxon>Cucujiformia</taxon>
        <taxon>Chrysomeloidea</taxon>
        <taxon>Cerambycidae</taxon>
        <taxon>Cerambycinae</taxon>
        <taxon>Callichromatini</taxon>
        <taxon>Aromia</taxon>
    </lineage>
</organism>
<sequence length="63" mass="6966">MKMRYDNEDVSPLGSCVLSCTDWRPPSDARRNDAGNGVAFRLEGPDEPPEGFSLIFIGDLGRH</sequence>
<dbReference type="AlphaFoldDB" id="A0AAV8XQQ2"/>
<protein>
    <submittedName>
        <fullName evidence="1">Uncharacterized protein</fullName>
    </submittedName>
</protein>